<evidence type="ECO:0000313" key="4">
    <source>
        <dbReference type="Proteomes" id="UP000323011"/>
    </source>
</evidence>
<keyword evidence="2" id="KW-0472">Membrane</keyword>
<feature type="transmembrane region" description="Helical" evidence="2">
    <location>
        <begin position="505"/>
        <end position="522"/>
    </location>
</feature>
<evidence type="ECO:0000256" key="2">
    <source>
        <dbReference type="SAM" id="Phobius"/>
    </source>
</evidence>
<accession>A0A5A8CFW5</accession>
<keyword evidence="2" id="KW-1133">Transmembrane helix</keyword>
<keyword evidence="2" id="KW-0812">Transmembrane</keyword>
<evidence type="ECO:0000313" key="3">
    <source>
        <dbReference type="EMBL" id="KAA0151559.1"/>
    </source>
</evidence>
<name>A0A5A8CFW5_CAFRO</name>
<proteinExistence type="predicted"/>
<dbReference type="Proteomes" id="UP000323011">
    <property type="component" value="Unassembled WGS sequence"/>
</dbReference>
<comment type="caution">
    <text evidence="3">The sequence shown here is derived from an EMBL/GenBank/DDBJ whole genome shotgun (WGS) entry which is preliminary data.</text>
</comment>
<organism evidence="3 4">
    <name type="scientific">Cafeteria roenbergensis</name>
    <name type="common">Marine flagellate</name>
    <dbReference type="NCBI Taxonomy" id="33653"/>
    <lineage>
        <taxon>Eukaryota</taxon>
        <taxon>Sar</taxon>
        <taxon>Stramenopiles</taxon>
        <taxon>Bigyra</taxon>
        <taxon>Opalozoa</taxon>
        <taxon>Bicosoecida</taxon>
        <taxon>Cafeteriaceae</taxon>
        <taxon>Cafeteria</taxon>
    </lineage>
</organism>
<feature type="transmembrane region" description="Helical" evidence="2">
    <location>
        <begin position="235"/>
        <end position="258"/>
    </location>
</feature>
<feature type="region of interest" description="Disordered" evidence="1">
    <location>
        <begin position="352"/>
        <end position="371"/>
    </location>
</feature>
<protein>
    <submittedName>
        <fullName evidence="3">Uncharacterized protein</fullName>
    </submittedName>
</protein>
<dbReference type="AlphaFoldDB" id="A0A5A8CFW5"/>
<keyword evidence="4" id="KW-1185">Reference proteome</keyword>
<feature type="region of interest" description="Disordered" evidence="1">
    <location>
        <begin position="130"/>
        <end position="182"/>
    </location>
</feature>
<sequence>MVVRTDPDTALVPWSRRSGGGRLRVEAGDVATESVQPASVTATLAMARSLNTAAPNSDVMLVPHPGADAASSVGARTLGGPAVAGATARFGHSAAAHGASTPSGAVAATDGTATVAIGTGVVAVESRAADRGAQSGAGGGGGAWVENIGTGRFHPWRGRKQPPPKPAARQPRPGMAGDEEDEDIAGRDFSEWLSEAVDAAASLAAGLLAGISLAVLVVTSAFASDALVAAAVAPAAASLRVIVALLVAALWVTAALPLTRPRRYLALPHAMLGSLGLVEGQLAAAAMRASLSGGGSLVPDDDLDALAARGEADVGALVAGTAAATGAGAREALAALAAAAALLESGGPGFAADSDGTARQRRSHAGAAGDAPGALGAAVEAAGQIHAGADLRRSHRRSAATLLRRAALGRATGRALEAALELSSETGGAEGLAALGSGAEGGGRCCSGGRRTTVGPDGAAPARPAAGGVCSCARLAASARAVSGRGCCSNGGGCCGGISARGLRWAVLASATAALLAFWLSAPAEALLTASAAGGDSTGLLEATAGWRAWLAVRTVGAILAWALVTALMQRQRAALKGARLVGWAEAAGRTSGEVALAVAASDAGMIGALPPRWVEAAAATQLAAADRTRGMADAVA</sequence>
<reference evidence="3 4" key="1">
    <citation type="submission" date="2019-07" db="EMBL/GenBank/DDBJ databases">
        <title>Genomes of Cafeteria roenbergensis.</title>
        <authorList>
            <person name="Fischer M.G."/>
            <person name="Hackl T."/>
            <person name="Roman M."/>
        </authorList>
    </citation>
    <scope>NUCLEOTIDE SEQUENCE [LARGE SCALE GENOMIC DNA]</scope>
    <source>
        <strain evidence="3 4">BVI</strain>
    </source>
</reference>
<feature type="transmembrane region" description="Helical" evidence="2">
    <location>
        <begin position="549"/>
        <end position="569"/>
    </location>
</feature>
<dbReference type="EMBL" id="VLTN01000026">
    <property type="protein sequence ID" value="KAA0151559.1"/>
    <property type="molecule type" value="Genomic_DNA"/>
</dbReference>
<evidence type="ECO:0000256" key="1">
    <source>
        <dbReference type="SAM" id="MobiDB-lite"/>
    </source>
</evidence>
<gene>
    <name evidence="3" type="ORF">FNF29_04483</name>
</gene>
<feature type="transmembrane region" description="Helical" evidence="2">
    <location>
        <begin position="199"/>
        <end position="223"/>
    </location>
</feature>